<proteinExistence type="inferred from homology"/>
<evidence type="ECO:0000313" key="8">
    <source>
        <dbReference type="EMBL" id="UXE58637.1"/>
    </source>
</evidence>
<dbReference type="PROSITE" id="PS00329">
    <property type="entry name" value="HSP70_2"/>
    <property type="match status" value="1"/>
</dbReference>
<gene>
    <name evidence="8" type="ORF">KA717_21655</name>
</gene>
<dbReference type="SUPFAM" id="SSF53067">
    <property type="entry name" value="Actin-like ATPase domain"/>
    <property type="match status" value="2"/>
</dbReference>
<protein>
    <submittedName>
        <fullName evidence="8">Hsp70 family protein</fullName>
    </submittedName>
</protein>
<evidence type="ECO:0000256" key="7">
    <source>
        <dbReference type="RuleBase" id="RU003322"/>
    </source>
</evidence>
<dbReference type="PANTHER" id="PTHR19375">
    <property type="entry name" value="HEAT SHOCK PROTEIN 70KDA"/>
    <property type="match status" value="1"/>
</dbReference>
<dbReference type="InterPro" id="IPR043129">
    <property type="entry name" value="ATPase_NBD"/>
</dbReference>
<dbReference type="KEGG" id="wna:KA717_21655"/>
<name>A0A977KS47_9CYAN</name>
<evidence type="ECO:0000256" key="2">
    <source>
        <dbReference type="ARBA" id="ARBA00022553"/>
    </source>
</evidence>
<dbReference type="Gene3D" id="3.30.420.40">
    <property type="match status" value="2"/>
</dbReference>
<organism evidence="8">
    <name type="scientific">Woronichinia naegeliana WA131</name>
    <dbReference type="NCBI Taxonomy" id="2824559"/>
    <lineage>
        <taxon>Bacteria</taxon>
        <taxon>Bacillati</taxon>
        <taxon>Cyanobacteriota</taxon>
        <taxon>Cyanophyceae</taxon>
        <taxon>Synechococcales</taxon>
        <taxon>Coelosphaeriaceae</taxon>
        <taxon>Woronichinia</taxon>
    </lineage>
</organism>
<dbReference type="EMBL" id="CP073041">
    <property type="protein sequence ID" value="UXE58637.1"/>
    <property type="molecule type" value="Genomic_DNA"/>
</dbReference>
<evidence type="ECO:0000256" key="1">
    <source>
        <dbReference type="ARBA" id="ARBA00007381"/>
    </source>
</evidence>
<dbReference type="PROSITE" id="PS00297">
    <property type="entry name" value="HSP70_1"/>
    <property type="match status" value="1"/>
</dbReference>
<dbReference type="InterPro" id="IPR018181">
    <property type="entry name" value="Heat_shock_70_CS"/>
</dbReference>
<dbReference type="GO" id="GO:0140662">
    <property type="term" value="F:ATP-dependent protein folding chaperone"/>
    <property type="evidence" value="ECO:0007669"/>
    <property type="project" value="InterPro"/>
</dbReference>
<keyword evidence="6" id="KW-0143">Chaperone</keyword>
<evidence type="ECO:0000256" key="5">
    <source>
        <dbReference type="ARBA" id="ARBA00023016"/>
    </source>
</evidence>
<dbReference type="InterPro" id="IPR029047">
    <property type="entry name" value="HSP70_peptide-bd_sf"/>
</dbReference>
<reference evidence="8" key="1">
    <citation type="submission" date="2021-04" db="EMBL/GenBank/DDBJ databases">
        <title>Genome sequence of Woronichinia naegeliana from Washington state freshwater lake bloom.</title>
        <authorList>
            <person name="Dreher T.W."/>
        </authorList>
    </citation>
    <scope>NUCLEOTIDE SEQUENCE</scope>
    <source>
        <strain evidence="8">WA131</strain>
    </source>
</reference>
<dbReference type="Pfam" id="PF00012">
    <property type="entry name" value="HSP70"/>
    <property type="match status" value="1"/>
</dbReference>
<dbReference type="FunFam" id="3.30.420.40:FF:000071">
    <property type="entry name" value="Molecular chaperone DnaK"/>
    <property type="match status" value="1"/>
</dbReference>
<dbReference type="FunFam" id="3.90.640.10:FF:000003">
    <property type="entry name" value="Molecular chaperone DnaK"/>
    <property type="match status" value="1"/>
</dbReference>
<dbReference type="Proteomes" id="UP001065613">
    <property type="component" value="Chromosome"/>
</dbReference>
<keyword evidence="3 7" id="KW-0547">Nucleotide-binding</keyword>
<evidence type="ECO:0000256" key="6">
    <source>
        <dbReference type="ARBA" id="ARBA00023186"/>
    </source>
</evidence>
<accession>A0A977KS47</accession>
<dbReference type="PRINTS" id="PR00301">
    <property type="entry name" value="HEATSHOCK70"/>
</dbReference>
<keyword evidence="5" id="KW-0346">Stress response</keyword>
<evidence type="ECO:0000256" key="4">
    <source>
        <dbReference type="ARBA" id="ARBA00022840"/>
    </source>
</evidence>
<evidence type="ECO:0000256" key="3">
    <source>
        <dbReference type="ARBA" id="ARBA00022741"/>
    </source>
</evidence>
<keyword evidence="4 7" id="KW-0067">ATP-binding</keyword>
<dbReference type="Gene3D" id="2.60.34.10">
    <property type="entry name" value="Substrate Binding Domain Of DNAk, Chain A, domain 1"/>
    <property type="match status" value="1"/>
</dbReference>
<keyword evidence="2" id="KW-0597">Phosphoprotein</keyword>
<comment type="similarity">
    <text evidence="1 7">Belongs to the heat shock protein 70 family.</text>
</comment>
<dbReference type="AlphaFoldDB" id="A0A977KS47"/>
<sequence>MVKAIGIDLGTTYCAIAFTNKYGKQEIIPNREGERITPSVVLFEDGSPIVGSIAKRSAVAMPLDTVQFVKRYMGQKNWKFISENGDEYTSEEISAFILKRLKEDAETALGEGITDAVITVPAYFNDAQRTATMDAGKIAGLNVLRIMNEPTAAALAYGINQQENNQKILVYDLGGGTFDVTIMEIVQGEIKVIATGGDKDLGGFDWDNKIMNYLNEEFKKESGIDLYDDPTLTQDLRDKAEITKKTLSSKNSTKVFLTAGGKTISVPITLEKFQEITQPELQRTETITELVLEDSKLTWKDIDKILLVGGSTRMKAVPALIEKMAGKKPSMELHPDEAVAMGAAFQAALLQIQEGTSDLVEIKDFPLVEIKDVTSHSMGVISVDQNDRKVNSIVLKRNTVIPCKFSEEFRTIQDNQREVLVQVTEGESQNAKEVTIKAEKPMKLKPYPKGSPIRVDFEYDANQMITVKVFDLTPKKPEFLGEIQIEGRSLTENQVADKQVRMSMTTVQ</sequence>
<dbReference type="InterPro" id="IPR013126">
    <property type="entry name" value="Hsp_70_fam"/>
</dbReference>
<dbReference type="Gene3D" id="3.90.640.10">
    <property type="entry name" value="Actin, Chain A, domain 4"/>
    <property type="match status" value="1"/>
</dbReference>
<dbReference type="GO" id="GO:0005524">
    <property type="term" value="F:ATP binding"/>
    <property type="evidence" value="ECO:0007669"/>
    <property type="project" value="UniProtKB-KW"/>
</dbReference>
<dbReference type="SUPFAM" id="SSF100920">
    <property type="entry name" value="Heat shock protein 70kD (HSP70), peptide-binding domain"/>
    <property type="match status" value="1"/>
</dbReference>